<accession>A0A437CGF3</accession>
<dbReference type="OrthoDB" id="10034966at2759"/>
<keyword evidence="2" id="KW-1185">Reference proteome</keyword>
<protein>
    <submittedName>
        <fullName evidence="1">Uncharacterized protein</fullName>
    </submittedName>
</protein>
<dbReference type="AlphaFoldDB" id="A0A437CGF3"/>
<reference evidence="1 2" key="2">
    <citation type="submission" date="2019-01" db="EMBL/GenBank/DDBJ databases">
        <title>A chromosome length genome reference of the Java medaka (oryzias javanicus).</title>
        <authorList>
            <person name="Herpin A."/>
            <person name="Takehana Y."/>
            <person name="Naruse K."/>
            <person name="Ansai S."/>
            <person name="Kawaguchi M."/>
        </authorList>
    </citation>
    <scope>NUCLEOTIDE SEQUENCE [LARGE SCALE GENOMIC DNA]</scope>
    <source>
        <strain evidence="1">RS831</strain>
        <tissue evidence="1">Whole body</tissue>
    </source>
</reference>
<dbReference type="EMBL" id="CM012453">
    <property type="protein sequence ID" value="RVE61678.1"/>
    <property type="molecule type" value="Genomic_DNA"/>
</dbReference>
<dbReference type="PANTHER" id="PTHR31912:SF34">
    <property type="entry name" value="NOTOCHORD-RELATED PROTEIN"/>
    <property type="match status" value="1"/>
</dbReference>
<reference evidence="1 2" key="1">
    <citation type="submission" date="2018-11" db="EMBL/GenBank/DDBJ databases">
        <authorList>
            <person name="Lopez-Roques C."/>
            <person name="Donnadieu C."/>
            <person name="Bouchez O."/>
            <person name="Klopp C."/>
            <person name="Cabau C."/>
            <person name="Zahm M."/>
        </authorList>
    </citation>
    <scope>NUCLEOTIDE SEQUENCE [LARGE SCALE GENOMIC DNA]</scope>
    <source>
        <strain evidence="1">RS831</strain>
        <tissue evidence="1">Whole body</tissue>
    </source>
</reference>
<organism evidence="1 2">
    <name type="scientific">Oryzias javanicus</name>
    <name type="common">Javanese ricefish</name>
    <name type="synonym">Aplocheilus javanicus</name>
    <dbReference type="NCBI Taxonomy" id="123683"/>
    <lineage>
        <taxon>Eukaryota</taxon>
        <taxon>Metazoa</taxon>
        <taxon>Chordata</taxon>
        <taxon>Craniata</taxon>
        <taxon>Vertebrata</taxon>
        <taxon>Euteleostomi</taxon>
        <taxon>Actinopterygii</taxon>
        <taxon>Neopterygii</taxon>
        <taxon>Teleostei</taxon>
        <taxon>Neoteleostei</taxon>
        <taxon>Acanthomorphata</taxon>
        <taxon>Ovalentaria</taxon>
        <taxon>Atherinomorphae</taxon>
        <taxon>Beloniformes</taxon>
        <taxon>Adrianichthyidae</taxon>
        <taxon>Oryziinae</taxon>
        <taxon>Oryzias</taxon>
    </lineage>
</organism>
<sequence length="776" mass="89516">MQGLESTSILFIAKIKSFILQLFQMCLVIQFHLVLRTSFIQQIFLKVHPVVFYSLVLLMLQRVAKLVFQALAAIHPIKMCASIVAKLQGSGISNSLVSSLVGDLEELTSELRSEAKKAIISALPTTDPNISAINESFEKLENPFSHLNTEWKRNKFFNLKWGVVEPKEITLGVRYDTRRNQKSGTYDQVPVKDTFIYVPILDSLKFMCKNPEICAFLKKECVSEPDTYHDFCDGSYFKTHPLFSVKKHALQIQLYYDDFETSNPLGSKRGIHKIGCIYFILRNLPPKCNSILMNIHLVSLFHTPDLHKYGFDVILEPLINDVKQLESQGLSLPFSDEPVYGTISQITGDNLGMHSILGFTESFNSRHFCRLCLIEKDDCQTVYNEDDPKVIIRGKHVFDMHCQSLKENVNLKSLYGLKRNSSLNSLQYFHVSSNYSFDIMHDLLEGVAQYEIKLLFEYFVEHFISEQNLLSRIYGFDYGFLERKNRPTKIILDGQGNGIGLNSIQTLCLVKNIPLIFGDIIPAGNKHWELLLLLLQIMNIVFSPSLTLGMTLYLKNLIVDHHKLFKHLYPHRNLIPKHHFMIHYPSSIRKIGPLLFLWSMRFEAKHKLFKDYFKNFKNITKSLAKKHQMAIAYHWETFTLKQKEYGPIKSFLLRDENVINSQILEKAKCVFTTSWVKVDGVEYRAGLIVCSLVEDEMPVFSQILDVLLVDDDIFLFTHKFLTECFDEHHHAFKILRTEEKSIVKTTELKCHKPFDVQNSYGAADESLFVIPSCIVF</sequence>
<evidence type="ECO:0000313" key="1">
    <source>
        <dbReference type="EMBL" id="RVE61678.1"/>
    </source>
</evidence>
<dbReference type="Proteomes" id="UP000283210">
    <property type="component" value="Chromosome 17"/>
</dbReference>
<proteinExistence type="predicted"/>
<dbReference type="PANTHER" id="PTHR31912">
    <property type="entry name" value="IP13529P"/>
    <property type="match status" value="1"/>
</dbReference>
<name>A0A437CGF3_ORYJA</name>
<evidence type="ECO:0000313" key="2">
    <source>
        <dbReference type="Proteomes" id="UP000283210"/>
    </source>
</evidence>
<gene>
    <name evidence="1" type="ORF">OJAV_G00174850</name>
</gene>